<dbReference type="InterPro" id="IPR008480">
    <property type="entry name" value="DUF761_pln"/>
</dbReference>
<sequence>MPRRSSSSGNFGRKLQPAKRALRRLAHTLQSKLNDLDFPRAIRVIRKGTNRILTYCSTHLFRNNRSLQVVPNTPSYRHHNHHNYISDYYNRSSSNRNLLLRKSFSAIFIDQLYADDDKNDDAAEVKISATTNRVETTSVRGKEVVVGNVNKRPPLPRNSCREGAAVRTASSLIQRRKKDALVIMEEKGGKKDDEENNDNPMETLEDAWREVVARSPQLRPVDVRAEEFIYNFRAGMKIQKTKSILEKQNLLPARRFKNCFLDFGGARRMREGVFIDEPGKSLFGK</sequence>
<evidence type="ECO:0000313" key="1">
    <source>
        <dbReference type="EMBL" id="CAL1396350.1"/>
    </source>
</evidence>
<dbReference type="EMBL" id="OZ034819">
    <property type="protein sequence ID" value="CAL1396350.1"/>
    <property type="molecule type" value="Genomic_DNA"/>
</dbReference>
<proteinExistence type="predicted"/>
<keyword evidence="2" id="KW-1185">Reference proteome</keyword>
<name>A0AAV2FFU1_9ROSI</name>
<evidence type="ECO:0000313" key="2">
    <source>
        <dbReference type="Proteomes" id="UP001497516"/>
    </source>
</evidence>
<protein>
    <submittedName>
        <fullName evidence="1">Uncharacterized protein</fullName>
    </submittedName>
</protein>
<reference evidence="1 2" key="1">
    <citation type="submission" date="2024-04" db="EMBL/GenBank/DDBJ databases">
        <authorList>
            <person name="Fracassetti M."/>
        </authorList>
    </citation>
    <scope>NUCLEOTIDE SEQUENCE [LARGE SCALE GENOMIC DNA]</scope>
</reference>
<dbReference type="AlphaFoldDB" id="A0AAV2FFU1"/>
<gene>
    <name evidence="1" type="ORF">LTRI10_LOCUS36724</name>
</gene>
<dbReference type="Pfam" id="PF05553">
    <property type="entry name" value="DUF761"/>
    <property type="match status" value="1"/>
</dbReference>
<dbReference type="Proteomes" id="UP001497516">
    <property type="component" value="Chromosome 6"/>
</dbReference>
<accession>A0AAV2FFU1</accession>
<organism evidence="1 2">
    <name type="scientific">Linum trigynum</name>
    <dbReference type="NCBI Taxonomy" id="586398"/>
    <lineage>
        <taxon>Eukaryota</taxon>
        <taxon>Viridiplantae</taxon>
        <taxon>Streptophyta</taxon>
        <taxon>Embryophyta</taxon>
        <taxon>Tracheophyta</taxon>
        <taxon>Spermatophyta</taxon>
        <taxon>Magnoliopsida</taxon>
        <taxon>eudicotyledons</taxon>
        <taxon>Gunneridae</taxon>
        <taxon>Pentapetalae</taxon>
        <taxon>rosids</taxon>
        <taxon>fabids</taxon>
        <taxon>Malpighiales</taxon>
        <taxon>Linaceae</taxon>
        <taxon>Linum</taxon>
    </lineage>
</organism>